<keyword evidence="1" id="KW-0472">Membrane</keyword>
<feature type="transmembrane region" description="Helical" evidence="1">
    <location>
        <begin position="173"/>
        <end position="196"/>
    </location>
</feature>
<feature type="transmembrane region" description="Helical" evidence="1">
    <location>
        <begin position="123"/>
        <end position="141"/>
    </location>
</feature>
<feature type="transmembrane region" description="Helical" evidence="1">
    <location>
        <begin position="148"/>
        <end position="167"/>
    </location>
</feature>
<keyword evidence="3" id="KW-1185">Reference proteome</keyword>
<sequence length="512" mass="55258">MLLIVSVGTAFWVHDLVHADGGINIPEINEDFDQFEQKDPVQKEQPVSSPPVEKKKGIVDKFTESLSKVGDWFGDKISGAWEWTKEKAAAFWDWFTEICSKMAEVVIDTLSSAWEWVKKYKEYIAFAVVLVVGVVLCLFPLTSGLGAAILWGMGISFLVSAVLNGGINKNTFLEAAIGGILGLVGGGITAGASRALTSGIGQKLIMGAKNSKVLGSVLQGGQKLVSKLPAPLQKVFGKGGFLGSVEGAGTSVTDDILHGRKINWKNAILAGVFGAGSVAVVHFAQPAINKAVQQLEPVLAKTPIVKNIFNKVDDCFAVQPTRGYHALFLATNIKCDYSGITDILKEDLKNLRGKVGHNKHTLAVARTDVKGLEDRLFKGASPGAIKKASKEAGLVPLDEKYPNRSIKSPFDSPQMSRHAEEYVMAEFEAAVKEAKLNPKEVSGKLYIHQSNPRGACPACIAGITNPDAKSGIFLEFSKMYPKLEIVVTSEIVEGKKAVGRQFFRLKNGKYIE</sequence>
<dbReference type="EMBL" id="JAECVW010000002">
    <property type="protein sequence ID" value="MBH8594685.1"/>
    <property type="molecule type" value="Genomic_DNA"/>
</dbReference>
<name>A0A8I1ACL5_THEIN</name>
<keyword evidence="1" id="KW-1133">Transmembrane helix</keyword>
<organism evidence="2 3">
    <name type="scientific">Thermoactinomyces intermedius</name>
    <dbReference type="NCBI Taxonomy" id="2024"/>
    <lineage>
        <taxon>Bacteria</taxon>
        <taxon>Bacillati</taxon>
        <taxon>Bacillota</taxon>
        <taxon>Bacilli</taxon>
        <taxon>Bacillales</taxon>
        <taxon>Thermoactinomycetaceae</taxon>
        <taxon>Thermoactinomyces</taxon>
    </lineage>
</organism>
<gene>
    <name evidence="2" type="ORF">I8U20_05000</name>
</gene>
<proteinExistence type="predicted"/>
<evidence type="ECO:0000313" key="2">
    <source>
        <dbReference type="EMBL" id="MBH8594685.1"/>
    </source>
</evidence>
<dbReference type="Proteomes" id="UP000633619">
    <property type="component" value="Unassembled WGS sequence"/>
</dbReference>
<reference evidence="2 3" key="1">
    <citation type="submission" date="2020-12" db="EMBL/GenBank/DDBJ databases">
        <title>WGS of Thermoactinomyces spp.</title>
        <authorList>
            <person name="Cheng K."/>
        </authorList>
    </citation>
    <scope>NUCLEOTIDE SEQUENCE [LARGE SCALE GENOMIC DNA]</scope>
    <source>
        <strain evidence="3">CICC 10671\DSM 43846</strain>
    </source>
</reference>
<keyword evidence="1" id="KW-0812">Transmembrane</keyword>
<dbReference type="AlphaFoldDB" id="A0A8I1ACL5"/>
<evidence type="ECO:0000313" key="3">
    <source>
        <dbReference type="Proteomes" id="UP000633619"/>
    </source>
</evidence>
<accession>A0A8I1ACL5</accession>
<evidence type="ECO:0000256" key="1">
    <source>
        <dbReference type="SAM" id="Phobius"/>
    </source>
</evidence>
<comment type="caution">
    <text evidence="2">The sequence shown here is derived from an EMBL/GenBank/DDBJ whole genome shotgun (WGS) entry which is preliminary data.</text>
</comment>
<protein>
    <submittedName>
        <fullName evidence="2">Uncharacterized protein</fullName>
    </submittedName>
</protein>
<dbReference type="RefSeq" id="WP_198058688.1">
    <property type="nucleotide sequence ID" value="NZ_JACEIR010000004.1"/>
</dbReference>